<protein>
    <submittedName>
        <fullName evidence="1">Uncharacterized protein</fullName>
    </submittedName>
</protein>
<accession>A0ABR1G2C9</accession>
<name>A0ABR1G2C9_AURAN</name>
<evidence type="ECO:0000313" key="1">
    <source>
        <dbReference type="EMBL" id="KAK7242583.1"/>
    </source>
</evidence>
<keyword evidence="2" id="KW-1185">Reference proteome</keyword>
<comment type="caution">
    <text evidence="1">The sequence shown here is derived from an EMBL/GenBank/DDBJ whole genome shotgun (WGS) entry which is preliminary data.</text>
</comment>
<organism evidence="1 2">
    <name type="scientific">Aureococcus anophagefferens</name>
    <name type="common">Harmful bloom alga</name>
    <dbReference type="NCBI Taxonomy" id="44056"/>
    <lineage>
        <taxon>Eukaryota</taxon>
        <taxon>Sar</taxon>
        <taxon>Stramenopiles</taxon>
        <taxon>Ochrophyta</taxon>
        <taxon>Pelagophyceae</taxon>
        <taxon>Pelagomonadales</taxon>
        <taxon>Pelagomonadaceae</taxon>
        <taxon>Aureococcus</taxon>
    </lineage>
</organism>
<dbReference type="Proteomes" id="UP001363151">
    <property type="component" value="Unassembled WGS sequence"/>
</dbReference>
<proteinExistence type="predicted"/>
<evidence type="ECO:0000313" key="2">
    <source>
        <dbReference type="Proteomes" id="UP001363151"/>
    </source>
</evidence>
<reference evidence="1 2" key="1">
    <citation type="submission" date="2024-03" db="EMBL/GenBank/DDBJ databases">
        <title>Aureococcus anophagefferens CCMP1851 and Kratosvirus quantuckense: Draft genome of a second virus-susceptible host strain in the model system.</title>
        <authorList>
            <person name="Chase E."/>
            <person name="Truchon A.R."/>
            <person name="Schepens W."/>
            <person name="Wilhelm S.W."/>
        </authorList>
    </citation>
    <scope>NUCLEOTIDE SEQUENCE [LARGE SCALE GENOMIC DNA]</scope>
    <source>
        <strain evidence="1 2">CCMP1851</strain>
    </source>
</reference>
<dbReference type="EMBL" id="JBBJCI010000141">
    <property type="protein sequence ID" value="KAK7242583.1"/>
    <property type="molecule type" value="Genomic_DNA"/>
</dbReference>
<gene>
    <name evidence="1" type="ORF">SO694_00016011</name>
</gene>
<sequence length="206" mass="23194">MGLMDGHAENLPTPSRPPYEPPLDIIELSKDAPPLKHRLTMRLWRFPVPLSEYHSYIAGSVDLGGLTPRLPVTLPFEPERTTLARLRIPIEVVNVDGMLRRTSLFQELLAVMLELKNPHEYPPARALSYRFGVWPTDDYETFDPGTTPKIIPRDAEEDLVSTWITDPLAMDLILVPQTQIDRADACTLIRAAGDEDGAETEDVLTR</sequence>